<feature type="transmembrane region" description="Helical" evidence="1">
    <location>
        <begin position="162"/>
        <end position="182"/>
    </location>
</feature>
<dbReference type="Proteomes" id="UP000652761">
    <property type="component" value="Unassembled WGS sequence"/>
</dbReference>
<evidence type="ECO:0000313" key="2">
    <source>
        <dbReference type="EMBL" id="MQM20109.1"/>
    </source>
</evidence>
<evidence type="ECO:0000313" key="3">
    <source>
        <dbReference type="Proteomes" id="UP000652761"/>
    </source>
</evidence>
<keyword evidence="3" id="KW-1185">Reference proteome</keyword>
<name>A0A843XKD5_COLES</name>
<dbReference type="EMBL" id="NMUH01009488">
    <property type="protein sequence ID" value="MQM20109.1"/>
    <property type="molecule type" value="Genomic_DNA"/>
</dbReference>
<gene>
    <name evidence="2" type="ORF">Taro_053124</name>
</gene>
<feature type="transmembrane region" description="Helical" evidence="1">
    <location>
        <begin position="188"/>
        <end position="207"/>
    </location>
</feature>
<reference evidence="2" key="1">
    <citation type="submission" date="2017-07" db="EMBL/GenBank/DDBJ databases">
        <title>Taro Niue Genome Assembly and Annotation.</title>
        <authorList>
            <person name="Atibalentja N."/>
            <person name="Keating K."/>
            <person name="Fields C.J."/>
        </authorList>
    </citation>
    <scope>NUCLEOTIDE SEQUENCE</scope>
    <source>
        <strain evidence="2">Niue_2</strain>
        <tissue evidence="2">Leaf</tissue>
    </source>
</reference>
<protein>
    <submittedName>
        <fullName evidence="2">Uncharacterized protein</fullName>
    </submittedName>
</protein>
<evidence type="ECO:0000256" key="1">
    <source>
        <dbReference type="SAM" id="Phobius"/>
    </source>
</evidence>
<dbReference type="AlphaFoldDB" id="A0A843XKD5"/>
<keyword evidence="1" id="KW-0812">Transmembrane</keyword>
<keyword evidence="1" id="KW-0472">Membrane</keyword>
<sequence length="286" mass="30607">MGPQLSRAVVVCGCVLGCDSLASLYRGGCRRELAAGVREGWTGLAVAGVCCRTVVVAACSPCIASSVKCEREHLYRELRVAFLQVLEVVSFPAGSECELQESVAADAGCACCERGHWFVHAAVGFAVGLHVYVGVSRRLREPTCGVAFTSARLWSAEPVEGVLALLAVPLLLGCVLVGYPLLVGVCPYWMSPYCWGVCCWLFVWPCMPVHRWALYSAQSTSLLELSRCLCAVLHRWLSAATPGCGASLGCSVFWCGFPVLLVVVLVRFALRTVSGLFLSVVVLPQG</sequence>
<organism evidence="2 3">
    <name type="scientific">Colocasia esculenta</name>
    <name type="common">Wild taro</name>
    <name type="synonym">Arum esculentum</name>
    <dbReference type="NCBI Taxonomy" id="4460"/>
    <lineage>
        <taxon>Eukaryota</taxon>
        <taxon>Viridiplantae</taxon>
        <taxon>Streptophyta</taxon>
        <taxon>Embryophyta</taxon>
        <taxon>Tracheophyta</taxon>
        <taxon>Spermatophyta</taxon>
        <taxon>Magnoliopsida</taxon>
        <taxon>Liliopsida</taxon>
        <taxon>Araceae</taxon>
        <taxon>Aroideae</taxon>
        <taxon>Colocasieae</taxon>
        <taxon>Colocasia</taxon>
    </lineage>
</organism>
<accession>A0A843XKD5</accession>
<comment type="caution">
    <text evidence="2">The sequence shown here is derived from an EMBL/GenBank/DDBJ whole genome shotgun (WGS) entry which is preliminary data.</text>
</comment>
<keyword evidence="1" id="KW-1133">Transmembrane helix</keyword>
<proteinExistence type="predicted"/>